<evidence type="ECO:0000313" key="1">
    <source>
        <dbReference type="EMBL" id="KAH6921687.1"/>
    </source>
</evidence>
<name>A0ACB7RIV8_HYAAI</name>
<protein>
    <submittedName>
        <fullName evidence="1">Uncharacterized protein</fullName>
    </submittedName>
</protein>
<proteinExistence type="predicted"/>
<dbReference type="Proteomes" id="UP000821845">
    <property type="component" value="Chromosome 9"/>
</dbReference>
<accession>A0ACB7RIV8</accession>
<keyword evidence="2" id="KW-1185">Reference proteome</keyword>
<dbReference type="EMBL" id="CM023489">
    <property type="protein sequence ID" value="KAH6921687.1"/>
    <property type="molecule type" value="Genomic_DNA"/>
</dbReference>
<evidence type="ECO:0000313" key="2">
    <source>
        <dbReference type="Proteomes" id="UP000821845"/>
    </source>
</evidence>
<organism evidence="1 2">
    <name type="scientific">Hyalomma asiaticum</name>
    <name type="common">Tick</name>
    <dbReference type="NCBI Taxonomy" id="266040"/>
    <lineage>
        <taxon>Eukaryota</taxon>
        <taxon>Metazoa</taxon>
        <taxon>Ecdysozoa</taxon>
        <taxon>Arthropoda</taxon>
        <taxon>Chelicerata</taxon>
        <taxon>Arachnida</taxon>
        <taxon>Acari</taxon>
        <taxon>Parasitiformes</taxon>
        <taxon>Ixodida</taxon>
        <taxon>Ixodoidea</taxon>
        <taxon>Ixodidae</taxon>
        <taxon>Hyalomminae</taxon>
        <taxon>Hyalomma</taxon>
    </lineage>
</organism>
<sequence>MVAGRVTKVDVRDVRFPTSLGCHGSDAMHTDPDYSCAYVVISTDTDFQGHGLTFTIGRGTEIVVAAVRALSPLVEDVSLDSIYTNFGQFWRKLTSDSQLRWIGPEKGVIHLATAGIINALWDLWGKIEGKPVWKLLADMSPQEIVSLIDFRYISDLLTKEEAIGLLEEKQQGKAQREKDILASGYPAYTTACGWLGYTDEKIKQLCQDALKEGFSSFKVKVGQNLADDKRRLQVVRSTIGEKCKLALAPLGIGVATGEQCHNRVMFKQFLQSGAMQFCQIDSCRLGGVNEILAVILMAAKCKVPVCPHAGGVGLCELVQHLSFWDYIAVSGTKDNREIEYVSHLHEHFKSPVLIQNGCYMPPQAPGYGCEMWESSIEQYSYPNGSYWRNFPRVR</sequence>
<gene>
    <name evidence="1" type="ORF">HPB50_003965</name>
</gene>
<reference evidence="1" key="1">
    <citation type="submission" date="2020-05" db="EMBL/GenBank/DDBJ databases">
        <title>Large-scale comparative analyses of tick genomes elucidate their genetic diversity and vector capacities.</title>
        <authorList>
            <person name="Jia N."/>
            <person name="Wang J."/>
            <person name="Shi W."/>
            <person name="Du L."/>
            <person name="Sun Y."/>
            <person name="Zhan W."/>
            <person name="Jiang J."/>
            <person name="Wang Q."/>
            <person name="Zhang B."/>
            <person name="Ji P."/>
            <person name="Sakyi L.B."/>
            <person name="Cui X."/>
            <person name="Yuan T."/>
            <person name="Jiang B."/>
            <person name="Yang W."/>
            <person name="Lam T.T.-Y."/>
            <person name="Chang Q."/>
            <person name="Ding S."/>
            <person name="Wang X."/>
            <person name="Zhu J."/>
            <person name="Ruan X."/>
            <person name="Zhao L."/>
            <person name="Wei J."/>
            <person name="Que T."/>
            <person name="Du C."/>
            <person name="Cheng J."/>
            <person name="Dai P."/>
            <person name="Han X."/>
            <person name="Huang E."/>
            <person name="Gao Y."/>
            <person name="Liu J."/>
            <person name="Shao H."/>
            <person name="Ye R."/>
            <person name="Li L."/>
            <person name="Wei W."/>
            <person name="Wang X."/>
            <person name="Wang C."/>
            <person name="Yang T."/>
            <person name="Huo Q."/>
            <person name="Li W."/>
            <person name="Guo W."/>
            <person name="Chen H."/>
            <person name="Zhou L."/>
            <person name="Ni X."/>
            <person name="Tian J."/>
            <person name="Zhou Y."/>
            <person name="Sheng Y."/>
            <person name="Liu T."/>
            <person name="Pan Y."/>
            <person name="Xia L."/>
            <person name="Li J."/>
            <person name="Zhao F."/>
            <person name="Cao W."/>
        </authorList>
    </citation>
    <scope>NUCLEOTIDE SEQUENCE</scope>
    <source>
        <strain evidence="1">Hyas-2018</strain>
    </source>
</reference>
<comment type="caution">
    <text evidence="1">The sequence shown here is derived from an EMBL/GenBank/DDBJ whole genome shotgun (WGS) entry which is preliminary data.</text>
</comment>